<dbReference type="EMBL" id="BSSU01000002">
    <property type="protein sequence ID" value="GLX80827.1"/>
    <property type="molecule type" value="Genomic_DNA"/>
</dbReference>
<sequence>MTKLSNDPVLVDIDSLGVATVTLNNPDKHNAFDDEIISQLTQVFTDISENEKVRLMVLAANGKSFCAGADLGWMKRMANYSYQENLHDANGLANMLKALNFIPQPTIAKIQGAAFGGAVGLASCCDIVIASEKASFSLSEVKFGLIPATISPYVVSAIGIKAARRYFQTAERFFADKAQQLGLVDEVTTPEALNASVDKMINTLLANGPIAMRQAKQLVFDVAYKNIDQNLISETSKRIAAIRISEEGQEGLGSFFEKRSPNWHKE</sequence>
<dbReference type="InterPro" id="IPR029045">
    <property type="entry name" value="ClpP/crotonase-like_dom_sf"/>
</dbReference>
<dbReference type="InterPro" id="IPR014748">
    <property type="entry name" value="Enoyl-CoA_hydra_C"/>
</dbReference>
<name>A0ABQ6GZQ4_9GAMM</name>
<keyword evidence="4" id="KW-1185">Reference proteome</keyword>
<evidence type="ECO:0000313" key="4">
    <source>
        <dbReference type="Proteomes" id="UP001157133"/>
    </source>
</evidence>
<dbReference type="Proteomes" id="UP001157133">
    <property type="component" value="Unassembled WGS sequence"/>
</dbReference>
<evidence type="ECO:0000256" key="2">
    <source>
        <dbReference type="RuleBase" id="RU003707"/>
    </source>
</evidence>
<dbReference type="InterPro" id="IPR001753">
    <property type="entry name" value="Enoyl-CoA_hydra/iso"/>
</dbReference>
<gene>
    <name evidence="3" type="primary">liuC</name>
    <name evidence="3" type="ORF">theurythT_02790</name>
</gene>
<protein>
    <submittedName>
        <fullName evidence="3">Gamma-carboxygeranoyl-CoA hydratase</fullName>
    </submittedName>
</protein>
<dbReference type="InterPro" id="IPR018376">
    <property type="entry name" value="Enoyl-CoA_hyd/isom_CS"/>
</dbReference>
<comment type="similarity">
    <text evidence="1 2">Belongs to the enoyl-CoA hydratase/isomerase family.</text>
</comment>
<dbReference type="Pfam" id="PF00378">
    <property type="entry name" value="ECH_1"/>
    <property type="match status" value="1"/>
</dbReference>
<accession>A0ABQ6GZQ4</accession>
<organism evidence="3 4">
    <name type="scientific">Thalassotalea eurytherma</name>
    <dbReference type="NCBI Taxonomy" id="1144278"/>
    <lineage>
        <taxon>Bacteria</taxon>
        <taxon>Pseudomonadati</taxon>
        <taxon>Pseudomonadota</taxon>
        <taxon>Gammaproteobacteria</taxon>
        <taxon>Alteromonadales</taxon>
        <taxon>Colwelliaceae</taxon>
        <taxon>Thalassotalea</taxon>
    </lineage>
</organism>
<dbReference type="PANTHER" id="PTHR42964:SF1">
    <property type="entry name" value="POLYKETIDE BIOSYNTHESIS ENOYL-COA HYDRATASE PKSH-RELATED"/>
    <property type="match status" value="1"/>
</dbReference>
<evidence type="ECO:0000256" key="1">
    <source>
        <dbReference type="ARBA" id="ARBA00005254"/>
    </source>
</evidence>
<reference evidence="3 4" key="1">
    <citation type="submission" date="2023-03" db="EMBL/GenBank/DDBJ databases">
        <title>Draft genome sequence of Thalassotalea eurytherma JCM 18482T.</title>
        <authorList>
            <person name="Sawabe T."/>
        </authorList>
    </citation>
    <scope>NUCLEOTIDE SEQUENCE [LARGE SCALE GENOMIC DNA]</scope>
    <source>
        <strain evidence="3 4">JCM 18482</strain>
    </source>
</reference>
<proteinExistence type="inferred from homology"/>
<evidence type="ECO:0000313" key="3">
    <source>
        <dbReference type="EMBL" id="GLX80827.1"/>
    </source>
</evidence>
<dbReference type="PANTHER" id="PTHR42964">
    <property type="entry name" value="ENOYL-COA HYDRATASE"/>
    <property type="match status" value="1"/>
</dbReference>
<dbReference type="CDD" id="cd06558">
    <property type="entry name" value="crotonase-like"/>
    <property type="match status" value="1"/>
</dbReference>
<dbReference type="RefSeq" id="WP_284206150.1">
    <property type="nucleotide sequence ID" value="NZ_BSSU01000002.1"/>
</dbReference>
<comment type="caution">
    <text evidence="3">The sequence shown here is derived from an EMBL/GenBank/DDBJ whole genome shotgun (WGS) entry which is preliminary data.</text>
</comment>
<dbReference type="InterPro" id="IPR051683">
    <property type="entry name" value="Enoyl-CoA_Hydratase/Isomerase"/>
</dbReference>
<dbReference type="Gene3D" id="3.90.226.10">
    <property type="entry name" value="2-enoyl-CoA Hydratase, Chain A, domain 1"/>
    <property type="match status" value="1"/>
</dbReference>
<dbReference type="PROSITE" id="PS00166">
    <property type="entry name" value="ENOYL_COA_HYDRATASE"/>
    <property type="match status" value="1"/>
</dbReference>
<dbReference type="Gene3D" id="1.10.12.10">
    <property type="entry name" value="Lyase 2-enoyl-coa Hydratase, Chain A, domain 2"/>
    <property type="match status" value="1"/>
</dbReference>
<dbReference type="SUPFAM" id="SSF52096">
    <property type="entry name" value="ClpP/crotonase"/>
    <property type="match status" value="1"/>
</dbReference>